<sequence>MLHPSASKHLWLALSPHGYGHAAMTAPVIQALRRRRPELRLTIQTALPRSFLDERYGSDFVHVPEIPDFGLKMLSATNVDLDASAEGYRRLHADFIGLVEGEAARLRDARPDAVVANVPYATLAAAARAGIPAVALSSLNWADMYRHYLGDRPEAAAIWAEMRDAYDSARAFLRATPAMEMPSIGNVVDIGTVARRGRNRRDELPGPAAARLGLVAFGGIDHDLSMARWPRLEGWTWASAQDCPPERDDILSWRELGLPFADLVASVDVIVTKPGYGTFTEAGLSGVPVLYVARPDWPESPAMDLWLMAHTRALAVTVEEMLGDLESQLRTLFSLPSQDVAQAMGNEEAAEFIDRLLLAEVGTCESS</sequence>
<dbReference type="PANTHER" id="PTHR38134:SF2">
    <property type="entry name" value="GALACTOKINASE"/>
    <property type="match status" value="1"/>
</dbReference>
<dbReference type="STRING" id="1244869.H261_11540"/>
<accession>M2Z651</accession>
<proteinExistence type="predicted"/>
<reference evidence="1 2" key="1">
    <citation type="journal article" date="2014" name="Genome Announc.">
        <title>Draft Genome Sequence of Magnetospirillum sp. Strain SO-1, a Freshwater Magnetotactic Bacterium Isolated from the Ol'khovka River, Russia.</title>
        <authorList>
            <person name="Grouzdev D.S."/>
            <person name="Dziuba M.V."/>
            <person name="Sukhacheva M.S."/>
            <person name="Mardanov A.V."/>
            <person name="Beletskiy A.V."/>
            <person name="Kuznetsov B.B."/>
            <person name="Skryabin K.G."/>
        </authorList>
    </citation>
    <scope>NUCLEOTIDE SEQUENCE [LARGE SCALE GENOMIC DNA]</scope>
    <source>
        <strain evidence="1 2">SO-1</strain>
    </source>
</reference>
<comment type="caution">
    <text evidence="1">The sequence shown here is derived from an EMBL/GenBank/DDBJ whole genome shotgun (WGS) entry which is preliminary data.</text>
</comment>
<gene>
    <name evidence="1" type="ORF">H261_11540</name>
</gene>
<dbReference type="SUPFAM" id="SSF53756">
    <property type="entry name" value="UDP-Glycosyltransferase/glycogen phosphorylase"/>
    <property type="match status" value="1"/>
</dbReference>
<dbReference type="Gene3D" id="3.40.50.2000">
    <property type="entry name" value="Glycogen Phosphorylase B"/>
    <property type="match status" value="1"/>
</dbReference>
<dbReference type="OrthoDB" id="503106at2"/>
<organism evidence="1 2">
    <name type="scientific">Paramagnetospirillum caucaseum</name>
    <dbReference type="NCBI Taxonomy" id="1244869"/>
    <lineage>
        <taxon>Bacteria</taxon>
        <taxon>Pseudomonadati</taxon>
        <taxon>Pseudomonadota</taxon>
        <taxon>Alphaproteobacteria</taxon>
        <taxon>Rhodospirillales</taxon>
        <taxon>Magnetospirillaceae</taxon>
        <taxon>Paramagnetospirillum</taxon>
    </lineage>
</organism>
<dbReference type="AlphaFoldDB" id="M2Z651"/>
<dbReference type="InterPro" id="IPR053205">
    <property type="entry name" value="GHMP_kinase_L-arabinokinase"/>
</dbReference>
<keyword evidence="2" id="KW-1185">Reference proteome</keyword>
<dbReference type="RefSeq" id="WP_008617610.1">
    <property type="nucleotide sequence ID" value="NZ_AONQ01000027.1"/>
</dbReference>
<dbReference type="PATRIC" id="fig|1244869.3.peg.2326"/>
<name>M2Z651_9PROT</name>
<protein>
    <recommendedName>
        <fullName evidence="3">Glycosyl transferase</fullName>
    </recommendedName>
</protein>
<evidence type="ECO:0000313" key="1">
    <source>
        <dbReference type="EMBL" id="EME69800.1"/>
    </source>
</evidence>
<dbReference type="Proteomes" id="UP000011744">
    <property type="component" value="Unassembled WGS sequence"/>
</dbReference>
<evidence type="ECO:0008006" key="3">
    <source>
        <dbReference type="Google" id="ProtNLM"/>
    </source>
</evidence>
<dbReference type="eggNOG" id="COG1819">
    <property type="taxonomic scope" value="Bacteria"/>
</dbReference>
<dbReference type="EMBL" id="AONQ01000027">
    <property type="protein sequence ID" value="EME69800.1"/>
    <property type="molecule type" value="Genomic_DNA"/>
</dbReference>
<dbReference type="PANTHER" id="PTHR38134">
    <property type="entry name" value="SLR1395 PROTEIN"/>
    <property type="match status" value="1"/>
</dbReference>
<evidence type="ECO:0000313" key="2">
    <source>
        <dbReference type="Proteomes" id="UP000011744"/>
    </source>
</evidence>